<feature type="active site" description="Nucleophile" evidence="4">
    <location>
        <position position="379"/>
    </location>
</feature>
<gene>
    <name evidence="7" type="ORF">CUN49_05105</name>
    <name evidence="8" type="ORF">CUN50_05060</name>
</gene>
<dbReference type="CDD" id="cd02440">
    <property type="entry name" value="AdoMet_MTases"/>
    <property type="match status" value="1"/>
</dbReference>
<dbReference type="InterPro" id="IPR030390">
    <property type="entry name" value="MeTrfase_TrmA_AS"/>
</dbReference>
<accession>A0A2M8PG15</accession>
<dbReference type="InterPro" id="IPR010280">
    <property type="entry name" value="U5_MeTrfase_fam"/>
</dbReference>
<evidence type="ECO:0000313" key="10">
    <source>
        <dbReference type="Proteomes" id="UP000229681"/>
    </source>
</evidence>
<evidence type="ECO:0000256" key="2">
    <source>
        <dbReference type="ARBA" id="ARBA00022679"/>
    </source>
</evidence>
<dbReference type="Pfam" id="PF01938">
    <property type="entry name" value="TRAM"/>
    <property type="match status" value="1"/>
</dbReference>
<dbReference type="EMBL" id="PGTM01000049">
    <property type="protein sequence ID" value="PJF36499.1"/>
    <property type="molecule type" value="Genomic_DNA"/>
</dbReference>
<accession>A0A2M8PXE6</accession>
<comment type="caution">
    <text evidence="8">The sequence shown here is derived from an EMBL/GenBank/DDBJ whole genome shotgun (WGS) entry which is preliminary data.</text>
</comment>
<keyword evidence="1 4" id="KW-0489">Methyltransferase</keyword>
<dbReference type="Gene3D" id="2.40.50.1070">
    <property type="match status" value="1"/>
</dbReference>
<keyword evidence="2 4" id="KW-0808">Transferase</keyword>
<dbReference type="Proteomes" id="UP000228947">
    <property type="component" value="Unassembled WGS sequence"/>
</dbReference>
<dbReference type="PANTHER" id="PTHR11061">
    <property type="entry name" value="RNA M5U METHYLTRANSFERASE"/>
    <property type="match status" value="1"/>
</dbReference>
<sequence length="422" mass="46117">MTEAYSEQADDLIELELTTMAHGGSALGRHNGRAIFVPYAIPGERITARITQDKGRFAYAEGVTLLEGSEARVQPRCPHFGPRRCGGCHWQHIDYTAQLAFKEQIVRDQLARIGGISEPNVLPIIASPSAWQYRTHVTLHVTPDGQLGFIGTDDQQIVPIQECHIIRPELQDLLERLDVETLDGNVLARVRLQVGTESADRLIALSTLDDQPPAVELDLPLSVSFLSEDERAQPLIGTGKVHYTIKGRTFQVTAGSFFQVNLPLAETLVELVLARLALQGTEHVLDLYSGVGLFTAFLAERAALVTAIEGFPTAVDDADANLRDLSNVTLIEGLVEDVLPELDETFDAVVLDPPRSGVEITALDALAALAPAQIVYVSCDPATLARDARRLIAKGYTLQDVQPLDMFPQTYHIEAVATFTRS</sequence>
<dbReference type="InterPro" id="IPR002792">
    <property type="entry name" value="TRAM_dom"/>
</dbReference>
<dbReference type="Gene3D" id="3.40.50.150">
    <property type="entry name" value="Vaccinia Virus protein VP39"/>
    <property type="match status" value="1"/>
</dbReference>
<dbReference type="Proteomes" id="UP000229681">
    <property type="component" value="Unassembled WGS sequence"/>
</dbReference>
<reference evidence="9 10" key="1">
    <citation type="submission" date="2017-11" db="EMBL/GenBank/DDBJ databases">
        <title>Evolution of Phototrophy in the Chloroflexi Phylum Driven by Horizontal Gene Transfer.</title>
        <authorList>
            <person name="Ward L.M."/>
            <person name="Hemp J."/>
            <person name="Shih P.M."/>
            <person name="Mcglynn S.E."/>
            <person name="Fischer W."/>
        </authorList>
    </citation>
    <scope>NUCLEOTIDE SEQUENCE [LARGE SCALE GENOMIC DNA]</scope>
    <source>
        <strain evidence="8">CP1_1M</strain>
        <strain evidence="7">JP3_13</strain>
    </source>
</reference>
<dbReference type="PANTHER" id="PTHR11061:SF30">
    <property type="entry name" value="TRNA (URACIL(54)-C(5))-METHYLTRANSFERASE"/>
    <property type="match status" value="1"/>
</dbReference>
<feature type="domain" description="TRAM" evidence="6">
    <location>
        <begin position="6"/>
        <end position="64"/>
    </location>
</feature>
<dbReference type="PROSITE" id="PS01231">
    <property type="entry name" value="TRMA_2"/>
    <property type="match status" value="1"/>
</dbReference>
<dbReference type="PROSITE" id="PS01230">
    <property type="entry name" value="TRMA_1"/>
    <property type="match status" value="1"/>
</dbReference>
<feature type="binding site" evidence="4">
    <location>
        <position position="288"/>
    </location>
    <ligand>
        <name>S-adenosyl-L-methionine</name>
        <dbReference type="ChEBI" id="CHEBI:59789"/>
    </ligand>
</feature>
<evidence type="ECO:0000313" key="7">
    <source>
        <dbReference type="EMBL" id="PJF36499.1"/>
    </source>
</evidence>
<protein>
    <submittedName>
        <fullName evidence="8">23S rRNA (Uracil(1939)-C(5))-methyltransferase RlmD</fullName>
    </submittedName>
</protein>
<dbReference type="Pfam" id="PF05958">
    <property type="entry name" value="tRNA_U5-meth_tr"/>
    <property type="match status" value="1"/>
</dbReference>
<name>A0A2M8PXE6_9CHLR</name>
<feature type="active site" evidence="5">
    <location>
        <position position="379"/>
    </location>
</feature>
<evidence type="ECO:0000313" key="8">
    <source>
        <dbReference type="EMBL" id="PJF42192.1"/>
    </source>
</evidence>
<dbReference type="InterPro" id="IPR012340">
    <property type="entry name" value="NA-bd_OB-fold"/>
</dbReference>
<dbReference type="AlphaFoldDB" id="A0A2M8PXE6"/>
<dbReference type="SUPFAM" id="SSF53335">
    <property type="entry name" value="S-adenosyl-L-methionine-dependent methyltransferases"/>
    <property type="match status" value="1"/>
</dbReference>
<organism evidence="8 9">
    <name type="scientific">Candidatus Thermofonsia Clade 1 bacterium</name>
    <dbReference type="NCBI Taxonomy" id="2364210"/>
    <lineage>
        <taxon>Bacteria</taxon>
        <taxon>Bacillati</taxon>
        <taxon>Chloroflexota</taxon>
        <taxon>Candidatus Thermofontia</taxon>
        <taxon>Candidatus Thermofonsia Clade 1</taxon>
    </lineage>
</organism>
<dbReference type="Gene3D" id="2.40.50.140">
    <property type="entry name" value="Nucleic acid-binding proteins"/>
    <property type="match status" value="1"/>
</dbReference>
<evidence type="ECO:0000256" key="3">
    <source>
        <dbReference type="ARBA" id="ARBA00022691"/>
    </source>
</evidence>
<evidence type="ECO:0000259" key="6">
    <source>
        <dbReference type="PROSITE" id="PS50926"/>
    </source>
</evidence>
<evidence type="ECO:0000256" key="5">
    <source>
        <dbReference type="PROSITE-ProRule" id="PRU10015"/>
    </source>
</evidence>
<dbReference type="GO" id="GO:0070475">
    <property type="term" value="P:rRNA base methylation"/>
    <property type="evidence" value="ECO:0007669"/>
    <property type="project" value="TreeGrafter"/>
</dbReference>
<comment type="similarity">
    <text evidence="4">Belongs to the class I-like SAM-binding methyltransferase superfamily. RNA M5U methyltransferase family.</text>
</comment>
<evidence type="ECO:0000256" key="1">
    <source>
        <dbReference type="ARBA" id="ARBA00022603"/>
    </source>
</evidence>
<dbReference type="GO" id="GO:0070041">
    <property type="term" value="F:rRNA (uridine-C5-)-methyltransferase activity"/>
    <property type="evidence" value="ECO:0007669"/>
    <property type="project" value="TreeGrafter"/>
</dbReference>
<dbReference type="InterPro" id="IPR029063">
    <property type="entry name" value="SAM-dependent_MTases_sf"/>
</dbReference>
<evidence type="ECO:0000256" key="4">
    <source>
        <dbReference type="PROSITE-ProRule" id="PRU01024"/>
    </source>
</evidence>
<dbReference type="SUPFAM" id="SSF50249">
    <property type="entry name" value="Nucleic acid-binding proteins"/>
    <property type="match status" value="1"/>
</dbReference>
<dbReference type="PROSITE" id="PS50926">
    <property type="entry name" value="TRAM"/>
    <property type="match status" value="1"/>
</dbReference>
<evidence type="ECO:0000313" key="9">
    <source>
        <dbReference type="Proteomes" id="UP000228947"/>
    </source>
</evidence>
<feature type="binding site" evidence="4">
    <location>
        <position position="309"/>
    </location>
    <ligand>
        <name>S-adenosyl-L-methionine</name>
        <dbReference type="ChEBI" id="CHEBI:59789"/>
    </ligand>
</feature>
<dbReference type="PROSITE" id="PS51687">
    <property type="entry name" value="SAM_MT_RNA_M5U"/>
    <property type="match status" value="1"/>
</dbReference>
<proteinExistence type="inferred from homology"/>
<feature type="binding site" evidence="4">
    <location>
        <position position="259"/>
    </location>
    <ligand>
        <name>S-adenosyl-L-methionine</name>
        <dbReference type="ChEBI" id="CHEBI:59789"/>
    </ligand>
</feature>
<feature type="binding site" evidence="4">
    <location>
        <position position="352"/>
    </location>
    <ligand>
        <name>S-adenosyl-L-methionine</name>
        <dbReference type="ChEBI" id="CHEBI:59789"/>
    </ligand>
</feature>
<keyword evidence="3 4" id="KW-0949">S-adenosyl-L-methionine</keyword>
<dbReference type="EMBL" id="PGTL01000028">
    <property type="protein sequence ID" value="PJF42192.1"/>
    <property type="molecule type" value="Genomic_DNA"/>
</dbReference>
<dbReference type="InterPro" id="IPR030391">
    <property type="entry name" value="MeTrfase_TrmA_CS"/>
</dbReference>